<evidence type="ECO:0000313" key="1">
    <source>
        <dbReference type="EnsemblPlants" id="AVESA.00010b.r2.5AG0838760.1.CDS.1"/>
    </source>
</evidence>
<proteinExistence type="predicted"/>
<evidence type="ECO:0000313" key="2">
    <source>
        <dbReference type="Proteomes" id="UP001732700"/>
    </source>
</evidence>
<dbReference type="EnsemblPlants" id="AVESA.00010b.r2.5AG0838760.1">
    <property type="protein sequence ID" value="AVESA.00010b.r2.5AG0838760.1.CDS.1"/>
    <property type="gene ID" value="AVESA.00010b.r2.5AG0838760"/>
</dbReference>
<accession>A0ACD5XK66</accession>
<name>A0ACD5XK66_AVESA</name>
<dbReference type="Proteomes" id="UP001732700">
    <property type="component" value="Chromosome 5A"/>
</dbReference>
<reference evidence="1" key="2">
    <citation type="submission" date="2025-09" db="UniProtKB">
        <authorList>
            <consortium name="EnsemblPlants"/>
        </authorList>
    </citation>
    <scope>IDENTIFICATION</scope>
</reference>
<sequence length="174" mass="19466">MAAADGNKVDEVVGQIKSNEEEVVAEKIKMITLKSSDGENFEIKNEAAALSQTIKHMIEEDYVENGVPLPNVNSNILAKVIEYCNKHVAAAGQQEDLKVFDADFIKVDQATLFDIILAANYLDIKGLLDLSCQTVADIIKGKTPEEIREYFNIVNDFTPEEEAEIRKENQWAFE</sequence>
<protein>
    <submittedName>
        <fullName evidence="1">Uncharacterized protein</fullName>
    </submittedName>
</protein>
<organism evidence="1 2">
    <name type="scientific">Avena sativa</name>
    <name type="common">Oat</name>
    <dbReference type="NCBI Taxonomy" id="4498"/>
    <lineage>
        <taxon>Eukaryota</taxon>
        <taxon>Viridiplantae</taxon>
        <taxon>Streptophyta</taxon>
        <taxon>Embryophyta</taxon>
        <taxon>Tracheophyta</taxon>
        <taxon>Spermatophyta</taxon>
        <taxon>Magnoliopsida</taxon>
        <taxon>Liliopsida</taxon>
        <taxon>Poales</taxon>
        <taxon>Poaceae</taxon>
        <taxon>BOP clade</taxon>
        <taxon>Pooideae</taxon>
        <taxon>Poodae</taxon>
        <taxon>Poeae</taxon>
        <taxon>Poeae Chloroplast Group 1 (Aveneae type)</taxon>
        <taxon>Aveninae</taxon>
        <taxon>Avena</taxon>
    </lineage>
</organism>
<reference evidence="1" key="1">
    <citation type="submission" date="2021-05" db="EMBL/GenBank/DDBJ databases">
        <authorList>
            <person name="Scholz U."/>
            <person name="Mascher M."/>
            <person name="Fiebig A."/>
        </authorList>
    </citation>
    <scope>NUCLEOTIDE SEQUENCE [LARGE SCALE GENOMIC DNA]</scope>
</reference>
<keyword evidence="2" id="KW-1185">Reference proteome</keyword>